<feature type="domain" description="HTH luxR-type" evidence="3">
    <location>
        <begin position="163"/>
        <end position="228"/>
    </location>
</feature>
<dbReference type="PANTHER" id="PTHR43214:SF42">
    <property type="entry name" value="TRANSCRIPTIONAL REGULATORY PROTEIN DESR"/>
    <property type="match status" value="1"/>
</dbReference>
<keyword evidence="1" id="KW-0238">DNA-binding</keyword>
<keyword evidence="5" id="KW-1185">Reference proteome</keyword>
<evidence type="ECO:0000256" key="2">
    <source>
        <dbReference type="SAM" id="MobiDB-lite"/>
    </source>
</evidence>
<feature type="region of interest" description="Disordered" evidence="2">
    <location>
        <begin position="143"/>
        <end position="168"/>
    </location>
</feature>
<evidence type="ECO:0000259" key="3">
    <source>
        <dbReference type="PROSITE" id="PS50043"/>
    </source>
</evidence>
<accession>A0A109JVR0</accession>
<dbReference type="EMBL" id="LNCU01000057">
    <property type="protein sequence ID" value="KWV55978.1"/>
    <property type="molecule type" value="Genomic_DNA"/>
</dbReference>
<dbReference type="Pfam" id="PF00196">
    <property type="entry name" value="GerE"/>
    <property type="match status" value="1"/>
</dbReference>
<dbReference type="RefSeq" id="WP_066506949.1">
    <property type="nucleotide sequence ID" value="NZ_LNCU01000057.1"/>
</dbReference>
<dbReference type="InterPro" id="IPR016032">
    <property type="entry name" value="Sig_transdc_resp-reg_C-effctor"/>
</dbReference>
<dbReference type="OrthoDB" id="7826527at2"/>
<dbReference type="PRINTS" id="PR00038">
    <property type="entry name" value="HTHLUXR"/>
</dbReference>
<proteinExistence type="predicted"/>
<protein>
    <recommendedName>
        <fullName evidence="3">HTH luxR-type domain-containing protein</fullName>
    </recommendedName>
</protein>
<name>A0A109JVR0_9BRAD</name>
<dbReference type="PANTHER" id="PTHR43214">
    <property type="entry name" value="TWO-COMPONENT RESPONSE REGULATOR"/>
    <property type="match status" value="1"/>
</dbReference>
<reference evidence="4 5" key="1">
    <citation type="submission" date="2015-11" db="EMBL/GenBank/DDBJ databases">
        <title>Draft Genome Sequence of the Strain BR 10303 (Bradyrhizobium sp.) isolated from nodules of Centrolobium paraense.</title>
        <authorList>
            <person name="Zelli J.E."/>
            <person name="Simoes-Araujo J.L."/>
            <person name="Barauna A.C."/>
            <person name="Silva K."/>
        </authorList>
    </citation>
    <scope>NUCLEOTIDE SEQUENCE [LARGE SCALE GENOMIC DNA]</scope>
    <source>
        <strain evidence="4 5">BR 10303</strain>
    </source>
</reference>
<dbReference type="PROSITE" id="PS00622">
    <property type="entry name" value="HTH_LUXR_1"/>
    <property type="match status" value="1"/>
</dbReference>
<dbReference type="SMART" id="SM00421">
    <property type="entry name" value="HTH_LUXR"/>
    <property type="match status" value="1"/>
</dbReference>
<dbReference type="Gene3D" id="3.40.50.2300">
    <property type="match status" value="1"/>
</dbReference>
<dbReference type="AlphaFoldDB" id="A0A109JVR0"/>
<sequence length="303" mass="33970">MTRQHYFTTVLVGKNSLRREGIAGILRSANFRIQASVSYIDEALSSKAQPRQPMFIILQNADDESDVTVEQIKLCKNRYPNGRIAVVADRYRLSELASAFRAGATGYFVDVMHCDVFIKSIELVMMGETVYPSTFLSFALDPEAERQNEPGSRDGDRATASTEDRLTPQLSPREKSILRCLIEGDSNKCIARKIDIAEATVKVHIKAILRKIRVQNRTQAAIWEMNNRSLTRPANQQNVSLDSGVKQLQDCETEASEIKQIKTVVPLAAIEHRTNRFCADGHMHNDLALKGEPAVRLRKQSAP</sequence>
<dbReference type="CDD" id="cd06170">
    <property type="entry name" value="LuxR_C_like"/>
    <property type="match status" value="1"/>
</dbReference>
<evidence type="ECO:0000313" key="5">
    <source>
        <dbReference type="Proteomes" id="UP000057737"/>
    </source>
</evidence>
<evidence type="ECO:0000313" key="4">
    <source>
        <dbReference type="EMBL" id="KWV55978.1"/>
    </source>
</evidence>
<comment type="caution">
    <text evidence="4">The sequence shown here is derived from an EMBL/GenBank/DDBJ whole genome shotgun (WGS) entry which is preliminary data.</text>
</comment>
<organism evidence="4 5">
    <name type="scientific">Bradyrhizobium macuxiense</name>
    <dbReference type="NCBI Taxonomy" id="1755647"/>
    <lineage>
        <taxon>Bacteria</taxon>
        <taxon>Pseudomonadati</taxon>
        <taxon>Pseudomonadota</taxon>
        <taxon>Alphaproteobacteria</taxon>
        <taxon>Hyphomicrobiales</taxon>
        <taxon>Nitrobacteraceae</taxon>
        <taxon>Bradyrhizobium</taxon>
    </lineage>
</organism>
<dbReference type="SUPFAM" id="SSF46894">
    <property type="entry name" value="C-terminal effector domain of the bipartite response regulators"/>
    <property type="match status" value="1"/>
</dbReference>
<dbReference type="InterPro" id="IPR000792">
    <property type="entry name" value="Tscrpt_reg_LuxR_C"/>
</dbReference>
<dbReference type="GO" id="GO:0003677">
    <property type="term" value="F:DNA binding"/>
    <property type="evidence" value="ECO:0007669"/>
    <property type="project" value="UniProtKB-KW"/>
</dbReference>
<evidence type="ECO:0000256" key="1">
    <source>
        <dbReference type="ARBA" id="ARBA00023125"/>
    </source>
</evidence>
<dbReference type="InterPro" id="IPR039420">
    <property type="entry name" value="WalR-like"/>
</dbReference>
<dbReference type="GO" id="GO:0006355">
    <property type="term" value="P:regulation of DNA-templated transcription"/>
    <property type="evidence" value="ECO:0007669"/>
    <property type="project" value="InterPro"/>
</dbReference>
<dbReference type="Proteomes" id="UP000057737">
    <property type="component" value="Unassembled WGS sequence"/>
</dbReference>
<gene>
    <name evidence="4" type="ORF">AS156_05040</name>
</gene>
<dbReference type="PROSITE" id="PS50043">
    <property type="entry name" value="HTH_LUXR_2"/>
    <property type="match status" value="1"/>
</dbReference>